<organism evidence="1 2">
    <name type="scientific">Luteimonas salinilitoris</name>
    <dbReference type="NCBI Taxonomy" id="3237697"/>
    <lineage>
        <taxon>Bacteria</taxon>
        <taxon>Pseudomonadati</taxon>
        <taxon>Pseudomonadota</taxon>
        <taxon>Gammaproteobacteria</taxon>
        <taxon>Lysobacterales</taxon>
        <taxon>Lysobacteraceae</taxon>
        <taxon>Luteimonas</taxon>
    </lineage>
</organism>
<name>A0ABV4HND2_9GAMM</name>
<dbReference type="GO" id="GO:0016740">
    <property type="term" value="F:transferase activity"/>
    <property type="evidence" value="ECO:0007669"/>
    <property type="project" value="UniProtKB-KW"/>
</dbReference>
<dbReference type="Pfam" id="PF08843">
    <property type="entry name" value="AbiEii"/>
    <property type="match status" value="1"/>
</dbReference>
<sequence length="135" mass="15081">MGDETPIRIEFVLEGRIPIEGRRDDRLGVPVLTREDLYAEKLLANADRALDRSQRSRDLIDLAFMIRHWGPIPTAATDKATRAYGNAIGRYYAMGVDMLRDPAYRSECLMALAMPPESGDDILRTLEAHPAGKPA</sequence>
<keyword evidence="1" id="KW-0808">Transferase</keyword>
<dbReference type="Proteomes" id="UP001566331">
    <property type="component" value="Unassembled WGS sequence"/>
</dbReference>
<keyword evidence="2" id="KW-1185">Reference proteome</keyword>
<comment type="caution">
    <text evidence="1">The sequence shown here is derived from an EMBL/GenBank/DDBJ whole genome shotgun (WGS) entry which is preliminary data.</text>
</comment>
<dbReference type="InterPro" id="IPR014942">
    <property type="entry name" value="AbiEii"/>
</dbReference>
<dbReference type="EMBL" id="JBFWIC010000006">
    <property type="protein sequence ID" value="MEZ0474232.1"/>
    <property type="molecule type" value="Genomic_DNA"/>
</dbReference>
<protein>
    <submittedName>
        <fullName evidence="1">Nucleotidyl transferase AbiEii/AbiGii toxin family protein</fullName>
    </submittedName>
</protein>
<reference evidence="1 2" key="1">
    <citation type="submission" date="2024-07" db="EMBL/GenBank/DDBJ databases">
        <title>Luteimonas salilacus sp. nov., isolated from the shore soil of Salt Lake in Tibet of China.</title>
        <authorList>
            <person name="Zhang X."/>
            <person name="Li A."/>
        </authorList>
    </citation>
    <scope>NUCLEOTIDE SEQUENCE [LARGE SCALE GENOMIC DNA]</scope>
    <source>
        <strain evidence="1 2">B3-2-R+30</strain>
    </source>
</reference>
<evidence type="ECO:0000313" key="2">
    <source>
        <dbReference type="Proteomes" id="UP001566331"/>
    </source>
</evidence>
<proteinExistence type="predicted"/>
<dbReference type="RefSeq" id="WP_370562427.1">
    <property type="nucleotide sequence ID" value="NZ_JBFWIB010000001.1"/>
</dbReference>
<accession>A0ABV4HND2</accession>
<evidence type="ECO:0000313" key="1">
    <source>
        <dbReference type="EMBL" id="MEZ0474232.1"/>
    </source>
</evidence>
<gene>
    <name evidence="1" type="ORF">AB6713_06315</name>
</gene>